<dbReference type="Gene3D" id="3.40.50.2000">
    <property type="entry name" value="Glycogen Phosphorylase B"/>
    <property type="match status" value="2"/>
</dbReference>
<dbReference type="Pfam" id="PF26337">
    <property type="entry name" value="Gtf3_C"/>
    <property type="match status" value="1"/>
</dbReference>
<evidence type="ECO:0000313" key="4">
    <source>
        <dbReference type="EMBL" id="RWR43758.1"/>
    </source>
</evidence>
<dbReference type="RefSeq" id="WP_128268183.1">
    <property type="nucleotide sequence ID" value="NZ_JACCJA010000040.1"/>
</dbReference>
<evidence type="ECO:0000313" key="5">
    <source>
        <dbReference type="Proteomes" id="UP000285859"/>
    </source>
</evidence>
<evidence type="ECO:0000256" key="1">
    <source>
        <dbReference type="ARBA" id="ARBA00022679"/>
    </source>
</evidence>
<proteinExistence type="predicted"/>
<keyword evidence="1" id="KW-0808">Transferase</keyword>
<evidence type="ECO:0000259" key="3">
    <source>
        <dbReference type="Pfam" id="PF26337"/>
    </source>
</evidence>
<dbReference type="EMBL" id="SAXH01000042">
    <property type="protein sequence ID" value="RWR43758.1"/>
    <property type="molecule type" value="Genomic_DNA"/>
</dbReference>
<name>A0A3S3LGK4_9LACT</name>
<sequence length="335" mass="38112">MENYILVPNTDVTYDGSLKPRLDIGSILSSKLAFKLLKYPMYDSELDDYHFSNDRIIQDVDTNSIIYFQFPIYTTLHIELDLIDKAHQKGIRVVAIVHDINSLRGFKIGVDEEVALLNKFDLITLPSIAAENILRKQGLIVPTIIQQGPFDFLTQAPEVSSIFSSIVNFAGNISFSKAGFLRDINTPNILVFGSNLDFTLPNNVRYMGKFDNDDLIPKLNSGYGLLWDNDKNNDGKNFKSYEKYNWQYKLSLYLAAGIVPIADHASNVGKWLIDNKCGITIPNIESLDDAIQSISRQEYDELEIAIKSQQNKVRQGYYTQKLVKLINKKMFTYPI</sequence>
<dbReference type="Proteomes" id="UP000285859">
    <property type="component" value="Unassembled WGS sequence"/>
</dbReference>
<dbReference type="InterPro" id="IPR058592">
    <property type="entry name" value="Gtf3_C"/>
</dbReference>
<evidence type="ECO:0000259" key="2">
    <source>
        <dbReference type="Pfam" id="PF26334"/>
    </source>
</evidence>
<dbReference type="InterPro" id="IPR058591">
    <property type="entry name" value="Gtf3_N"/>
</dbReference>
<dbReference type="AlphaFoldDB" id="A0A3S3LGK4"/>
<dbReference type="PIRSF" id="PIRSF007023">
    <property type="entry name" value="UDP-Galf_transf"/>
    <property type="match status" value="1"/>
</dbReference>
<feature type="domain" description="Glucosyltransferase 3-like C-terminal" evidence="3">
    <location>
        <begin position="167"/>
        <end position="324"/>
    </location>
</feature>
<accession>A0A3S3LGK4</accession>
<organism evidence="4 5">
    <name type="scientific">Lactococcus lactis</name>
    <dbReference type="NCBI Taxonomy" id="1358"/>
    <lineage>
        <taxon>Bacteria</taxon>
        <taxon>Bacillati</taxon>
        <taxon>Bacillota</taxon>
        <taxon>Bacilli</taxon>
        <taxon>Lactobacillales</taxon>
        <taxon>Streptococcaceae</taxon>
        <taxon>Lactococcus</taxon>
    </lineage>
</organism>
<comment type="caution">
    <text evidence="4">The sequence shown here is derived from an EMBL/GenBank/DDBJ whole genome shotgun (WGS) entry which is preliminary data.</text>
</comment>
<dbReference type="Pfam" id="PF26334">
    <property type="entry name" value="Gtf3_N"/>
    <property type="match status" value="1"/>
</dbReference>
<reference evidence="4 5" key="1">
    <citation type="submission" date="2019-01" db="EMBL/GenBank/DDBJ databases">
        <title>Whole genome sequence of Lactococcus lactis isolated from cow milk.</title>
        <authorList>
            <person name="Sundararaman A."/>
            <person name="Tamang J.-P."/>
            <person name="Halami P."/>
        </authorList>
    </citation>
    <scope>NUCLEOTIDE SEQUENCE [LARGE SCALE GENOMIC DNA]</scope>
    <source>
        <strain evidence="4 5">C2D</strain>
    </source>
</reference>
<evidence type="ECO:0008006" key="6">
    <source>
        <dbReference type="Google" id="ProtNLM"/>
    </source>
</evidence>
<gene>
    <name evidence="4" type="ORF">EO246_12720</name>
</gene>
<protein>
    <recommendedName>
        <fullName evidence="6">Nucleotide sugar synthetase-like protein</fullName>
    </recommendedName>
</protein>
<feature type="domain" description="Glucosyltransferase 3-like N-terminal" evidence="2">
    <location>
        <begin position="4"/>
        <end position="147"/>
    </location>
</feature>